<dbReference type="EMBL" id="JBAGNM010000002">
    <property type="protein sequence ID" value="MEW6954101.1"/>
    <property type="molecule type" value="Genomic_DNA"/>
</dbReference>
<keyword evidence="4" id="KW-1185">Reference proteome</keyword>
<protein>
    <submittedName>
        <fullName evidence="3">Uncharacterized protein</fullName>
    </submittedName>
</protein>
<organism evidence="3 4">
    <name type="scientific">Trueperella pyogenes</name>
    <dbReference type="NCBI Taxonomy" id="1661"/>
    <lineage>
        <taxon>Bacteria</taxon>
        <taxon>Bacillati</taxon>
        <taxon>Actinomycetota</taxon>
        <taxon>Actinomycetes</taxon>
        <taxon>Actinomycetales</taxon>
        <taxon>Actinomycetaceae</taxon>
        <taxon>Trueperella</taxon>
    </lineage>
</organism>
<gene>
    <name evidence="3" type="ORF">V3M73_03555</name>
</gene>
<feature type="compositionally biased region" description="Basic and acidic residues" evidence="1">
    <location>
        <begin position="1"/>
        <end position="15"/>
    </location>
</feature>
<keyword evidence="2" id="KW-0472">Membrane</keyword>
<name>A0ABV3NA67_9ACTO</name>
<evidence type="ECO:0000256" key="1">
    <source>
        <dbReference type="SAM" id="MobiDB-lite"/>
    </source>
</evidence>
<evidence type="ECO:0000313" key="3">
    <source>
        <dbReference type="EMBL" id="MEW6954101.1"/>
    </source>
</evidence>
<feature type="region of interest" description="Disordered" evidence="1">
    <location>
        <begin position="1"/>
        <end position="23"/>
    </location>
</feature>
<proteinExistence type="predicted"/>
<comment type="caution">
    <text evidence="3">The sequence shown here is derived from an EMBL/GenBank/DDBJ whole genome shotgun (WGS) entry which is preliminary data.</text>
</comment>
<evidence type="ECO:0000313" key="4">
    <source>
        <dbReference type="Proteomes" id="UP001555100"/>
    </source>
</evidence>
<feature type="transmembrane region" description="Helical" evidence="2">
    <location>
        <begin position="38"/>
        <end position="59"/>
    </location>
</feature>
<sequence>MSHDDLRPDGEREPAVKNGYGLTDEEMSRLQRAKKRNLVVAIVGGLILAVMGFVAGQNIGSDGASVMLEVTNARSL</sequence>
<dbReference type="RefSeq" id="WP_126714721.1">
    <property type="nucleotide sequence ID" value="NZ_CP033902.1"/>
</dbReference>
<evidence type="ECO:0000256" key="2">
    <source>
        <dbReference type="SAM" id="Phobius"/>
    </source>
</evidence>
<reference evidence="3 4" key="1">
    <citation type="submission" date="2024-01" db="EMBL/GenBank/DDBJ databases">
        <title>Genomic analysis and antimicrobial resistance profiles of Trueperella pyogenes isolated from domestic and wild animals.</title>
        <authorList>
            <person name="Magossi G."/>
            <person name="Gzyl K.E."/>
            <person name="Holman D.B."/>
            <person name="Amat S."/>
        </authorList>
    </citation>
    <scope>NUCLEOTIDE SEQUENCE [LARGE SCALE GENOMIC DNA]</scope>
    <source>
        <strain evidence="3 4">1494</strain>
    </source>
</reference>
<dbReference type="Proteomes" id="UP001555100">
    <property type="component" value="Unassembled WGS sequence"/>
</dbReference>
<accession>A0ABV3NA67</accession>
<keyword evidence="2" id="KW-0812">Transmembrane</keyword>
<keyword evidence="2" id="KW-1133">Transmembrane helix</keyword>